<proteinExistence type="predicted"/>
<evidence type="ECO:0000313" key="2">
    <source>
        <dbReference type="EMBL" id="KAB2805414.1"/>
    </source>
</evidence>
<reference evidence="2 3" key="1">
    <citation type="submission" date="2019-09" db="EMBL/GenBank/DDBJ databases">
        <title>Genomes of family Cryomorphaceae.</title>
        <authorList>
            <person name="Bowman J.P."/>
        </authorList>
    </citation>
    <scope>NUCLEOTIDE SEQUENCE [LARGE SCALE GENOMIC DNA]</scope>
    <source>
        <strain evidence="2 3">LMG 25704</strain>
    </source>
</reference>
<dbReference type="RefSeq" id="WP_151668466.1">
    <property type="nucleotide sequence ID" value="NZ_WBVO01000015.1"/>
</dbReference>
<dbReference type="AlphaFoldDB" id="A0A6N6RCU3"/>
<feature type="chain" id="PRO_5026762563" description="Peptidase C-terminal archaeal/bacterial domain-containing protein" evidence="1">
    <location>
        <begin position="22"/>
        <end position="231"/>
    </location>
</feature>
<organism evidence="2 3">
    <name type="scientific">Phaeocystidibacter luteus</name>
    <dbReference type="NCBI Taxonomy" id="911197"/>
    <lineage>
        <taxon>Bacteria</taxon>
        <taxon>Pseudomonadati</taxon>
        <taxon>Bacteroidota</taxon>
        <taxon>Flavobacteriia</taxon>
        <taxon>Flavobacteriales</taxon>
        <taxon>Phaeocystidibacteraceae</taxon>
        <taxon>Phaeocystidibacter</taxon>
    </lineage>
</organism>
<dbReference type="Gene3D" id="2.60.120.380">
    <property type="match status" value="2"/>
</dbReference>
<gene>
    <name evidence="2" type="ORF">F8C67_13860</name>
</gene>
<sequence length="231" mass="25979">MNFKHLLTLGLVASASVVASAQSDTLRGNLTSSDLQREGSEYYDVHQVQVDSPRMIRVWLNSEEFDAYLVVKTPYGTEEVNDDMEGSDSYIEILADEPGTYTVWASAYEGGTTGAYQLIIDVAEEVNIERTEGRLDPRDERLPKGEYVDTYTREIEADEAFTVRLRAYGFDGYLVVTSPSGQTFRNDDYDSDYTISMLTGLQPEKGKWKIQVTTLNIDEVGAYDLEIITKD</sequence>
<dbReference type="Proteomes" id="UP000468650">
    <property type="component" value="Unassembled WGS sequence"/>
</dbReference>
<evidence type="ECO:0008006" key="4">
    <source>
        <dbReference type="Google" id="ProtNLM"/>
    </source>
</evidence>
<name>A0A6N6RCU3_9FLAO</name>
<keyword evidence="3" id="KW-1185">Reference proteome</keyword>
<comment type="caution">
    <text evidence="2">The sequence shown here is derived from an EMBL/GenBank/DDBJ whole genome shotgun (WGS) entry which is preliminary data.</text>
</comment>
<evidence type="ECO:0000256" key="1">
    <source>
        <dbReference type="SAM" id="SignalP"/>
    </source>
</evidence>
<feature type="signal peptide" evidence="1">
    <location>
        <begin position="1"/>
        <end position="21"/>
    </location>
</feature>
<evidence type="ECO:0000313" key="3">
    <source>
        <dbReference type="Proteomes" id="UP000468650"/>
    </source>
</evidence>
<dbReference type="OrthoDB" id="1492459at2"/>
<keyword evidence="1" id="KW-0732">Signal</keyword>
<accession>A0A6N6RCU3</accession>
<protein>
    <recommendedName>
        <fullName evidence="4">Peptidase C-terminal archaeal/bacterial domain-containing protein</fullName>
    </recommendedName>
</protein>
<dbReference type="EMBL" id="WBVO01000015">
    <property type="protein sequence ID" value="KAB2805414.1"/>
    <property type="molecule type" value="Genomic_DNA"/>
</dbReference>